<feature type="region of interest" description="Disordered" evidence="1">
    <location>
        <begin position="442"/>
        <end position="478"/>
    </location>
</feature>
<evidence type="ECO:0000313" key="2">
    <source>
        <dbReference type="EMBL" id="KAG2431761.1"/>
    </source>
</evidence>
<sequence>MAAKRWSQQEEPAPGGGRAGGKRKRVDDAADESPADGSAGAAAPTPAAAVSAAAALTAGDGSLGGGIAATALLPVPAGAASGLPRREVLRVVLDAPSDLPFALNAIRFLYSGDLNHVQSVAPAESASARAAGGLAGSGVDTSGADPGAAALSYRLHKACLEELVDWAKQDAAAAVIQAENQAQHQSALHALTDRAARALVLRLPAAALEAALLAENFATDDESTVLLLLATWLAANSVAAPVQLALQRLLRLGHMNEAYLRGYLPLLVPWLPLTRQERVLLAQCSRASDAKRRRINNDCQDLPRTRDGVRWFQLNPRPQPPPRVLEWVIPGARLADPLAKFAKSESRFIAKGFEWSARADLGRERVNSNEAQGPGRTLPALYLMCDLPRILASLGAEIAECEPLASPGDLELVLLGGPAGADAVYISKYGSDSRLVECGCGWGASLPPPQPQPQQPQQPQQQPQEPAPQQQQGENLAAAWSAYMRDGQVWGQLRWRP</sequence>
<organism evidence="2 3">
    <name type="scientific">Chlamydomonas incerta</name>
    <dbReference type="NCBI Taxonomy" id="51695"/>
    <lineage>
        <taxon>Eukaryota</taxon>
        <taxon>Viridiplantae</taxon>
        <taxon>Chlorophyta</taxon>
        <taxon>core chlorophytes</taxon>
        <taxon>Chlorophyceae</taxon>
        <taxon>CS clade</taxon>
        <taxon>Chlamydomonadales</taxon>
        <taxon>Chlamydomonadaceae</taxon>
        <taxon>Chlamydomonas</taxon>
    </lineage>
</organism>
<dbReference type="Proteomes" id="UP000650467">
    <property type="component" value="Unassembled WGS sequence"/>
</dbReference>
<evidence type="ECO:0008006" key="4">
    <source>
        <dbReference type="Google" id="ProtNLM"/>
    </source>
</evidence>
<dbReference type="EMBL" id="JAEHOC010000023">
    <property type="protein sequence ID" value="KAG2431761.1"/>
    <property type="molecule type" value="Genomic_DNA"/>
</dbReference>
<feature type="region of interest" description="Disordered" evidence="1">
    <location>
        <begin position="1"/>
        <end position="43"/>
    </location>
</feature>
<feature type="compositionally biased region" description="Low complexity" evidence="1">
    <location>
        <begin position="457"/>
        <end position="472"/>
    </location>
</feature>
<feature type="compositionally biased region" description="Pro residues" evidence="1">
    <location>
        <begin position="446"/>
        <end position="456"/>
    </location>
</feature>
<name>A0A835STW1_CHLIN</name>
<keyword evidence="3" id="KW-1185">Reference proteome</keyword>
<comment type="caution">
    <text evidence="2">The sequence shown here is derived from an EMBL/GenBank/DDBJ whole genome shotgun (WGS) entry which is preliminary data.</text>
</comment>
<gene>
    <name evidence="2" type="ORF">HXX76_009257</name>
</gene>
<proteinExistence type="predicted"/>
<dbReference type="AlphaFoldDB" id="A0A835STW1"/>
<evidence type="ECO:0000256" key="1">
    <source>
        <dbReference type="SAM" id="MobiDB-lite"/>
    </source>
</evidence>
<reference evidence="2" key="1">
    <citation type="journal article" date="2020" name="bioRxiv">
        <title>Comparative genomics of Chlamydomonas.</title>
        <authorList>
            <person name="Craig R.J."/>
            <person name="Hasan A.R."/>
            <person name="Ness R.W."/>
            <person name="Keightley P.D."/>
        </authorList>
    </citation>
    <scope>NUCLEOTIDE SEQUENCE</scope>
    <source>
        <strain evidence="2">SAG 7.73</strain>
    </source>
</reference>
<accession>A0A835STW1</accession>
<evidence type="ECO:0000313" key="3">
    <source>
        <dbReference type="Proteomes" id="UP000650467"/>
    </source>
</evidence>
<protein>
    <recommendedName>
        <fullName evidence="4">BACK domain-containing protein</fullName>
    </recommendedName>
</protein>